<reference evidence="3" key="3">
    <citation type="submission" date="2022-12" db="EMBL/GenBank/DDBJ databases">
        <authorList>
            <person name="Sun Q."/>
            <person name="Kim S."/>
        </authorList>
    </citation>
    <scope>NUCLEOTIDE SEQUENCE</scope>
    <source>
        <strain evidence="3">KCTC 12344</strain>
    </source>
</reference>
<keyword evidence="1" id="KW-0472">Membrane</keyword>
<feature type="transmembrane region" description="Helical" evidence="1">
    <location>
        <begin position="44"/>
        <end position="70"/>
    </location>
</feature>
<proteinExistence type="predicted"/>
<evidence type="ECO:0000256" key="2">
    <source>
        <dbReference type="SAM" id="SignalP"/>
    </source>
</evidence>
<keyword evidence="5" id="KW-1185">Reference proteome</keyword>
<organism evidence="3 6">
    <name type="scientific">Pseudoduganella plicata</name>
    <dbReference type="NCBI Taxonomy" id="321984"/>
    <lineage>
        <taxon>Bacteria</taxon>
        <taxon>Pseudomonadati</taxon>
        <taxon>Pseudomonadota</taxon>
        <taxon>Betaproteobacteria</taxon>
        <taxon>Burkholderiales</taxon>
        <taxon>Oxalobacteraceae</taxon>
        <taxon>Telluria group</taxon>
        <taxon>Pseudoduganella</taxon>
    </lineage>
</organism>
<protein>
    <submittedName>
        <fullName evidence="3">Uncharacterized protein</fullName>
    </submittedName>
</protein>
<evidence type="ECO:0000313" key="5">
    <source>
        <dbReference type="Proteomes" id="UP000294359"/>
    </source>
</evidence>
<keyword evidence="2" id="KW-0732">Signal</keyword>
<name>A0A4P7BKJ0_9BURK</name>
<evidence type="ECO:0000256" key="1">
    <source>
        <dbReference type="SAM" id="Phobius"/>
    </source>
</evidence>
<reference evidence="3" key="1">
    <citation type="journal article" date="2014" name="Int. J. Syst. Evol. Microbiol.">
        <title>Complete genome sequence of Corynebacterium casei LMG S-19264T (=DSM 44701T), isolated from a smear-ripened cheese.</title>
        <authorList>
            <consortium name="US DOE Joint Genome Institute (JGI-PGF)"/>
            <person name="Walter F."/>
            <person name="Albersmeier A."/>
            <person name="Kalinowski J."/>
            <person name="Ruckert C."/>
        </authorList>
    </citation>
    <scope>NUCLEOTIDE SEQUENCE</scope>
    <source>
        <strain evidence="3">KCTC 12344</strain>
    </source>
</reference>
<dbReference type="RefSeq" id="WP_134386765.1">
    <property type="nucleotide sequence ID" value="NZ_BMWW01000008.1"/>
</dbReference>
<dbReference type="Proteomes" id="UP000294359">
    <property type="component" value="Chromosome"/>
</dbReference>
<keyword evidence="1" id="KW-1133">Transmembrane helix</keyword>
<evidence type="ECO:0000313" key="4">
    <source>
        <dbReference type="EMBL" id="QBQ38089.1"/>
    </source>
</evidence>
<feature type="chain" id="PRO_5044606957" evidence="2">
    <location>
        <begin position="23"/>
        <end position="126"/>
    </location>
</feature>
<gene>
    <name evidence="4" type="ORF">E1742_19280</name>
    <name evidence="3" type="ORF">GCM10007388_40890</name>
</gene>
<dbReference type="PROSITE" id="PS51257">
    <property type="entry name" value="PROKAR_LIPOPROTEIN"/>
    <property type="match status" value="1"/>
</dbReference>
<evidence type="ECO:0000313" key="6">
    <source>
        <dbReference type="Proteomes" id="UP000619512"/>
    </source>
</evidence>
<sequence>MKKLLAVTLVVLLAIAACNAFEAHDYYFHVDGDGTDGPFGALLAMFLAGGGIVLAALIIVAVAIFVCFVFAGVGVLIVAALVLGCFIVAAVIAPLLLPVLIPLAILWWIARRNRDRRAAALKGAAV</sequence>
<dbReference type="Proteomes" id="UP000619512">
    <property type="component" value="Unassembled WGS sequence"/>
</dbReference>
<evidence type="ECO:0000313" key="3">
    <source>
        <dbReference type="EMBL" id="GGZ03069.1"/>
    </source>
</evidence>
<keyword evidence="1" id="KW-0812">Transmembrane</keyword>
<dbReference type="EMBL" id="BMWW01000008">
    <property type="protein sequence ID" value="GGZ03069.1"/>
    <property type="molecule type" value="Genomic_DNA"/>
</dbReference>
<feature type="signal peptide" evidence="2">
    <location>
        <begin position="1"/>
        <end position="22"/>
    </location>
</feature>
<feature type="transmembrane region" description="Helical" evidence="1">
    <location>
        <begin position="77"/>
        <end position="110"/>
    </location>
</feature>
<accession>A0A4P7BKJ0</accession>
<dbReference type="AlphaFoldDB" id="A0A4P7BKJ0"/>
<dbReference type="EMBL" id="CP038026">
    <property type="protein sequence ID" value="QBQ38089.1"/>
    <property type="molecule type" value="Genomic_DNA"/>
</dbReference>
<reference evidence="4 5" key="2">
    <citation type="submission" date="2019-03" db="EMBL/GenBank/DDBJ databases">
        <title>Draft Genome Sequences of Six Type Strains of the Genus Massilia.</title>
        <authorList>
            <person name="Miess H."/>
            <person name="Frediansyhah A."/>
            <person name="Gross H."/>
        </authorList>
    </citation>
    <scope>NUCLEOTIDE SEQUENCE [LARGE SCALE GENOMIC DNA]</scope>
    <source>
        <strain evidence="4 5">DSM 17505</strain>
    </source>
</reference>